<proteinExistence type="predicted"/>
<dbReference type="Pfam" id="PF01966">
    <property type="entry name" value="HD"/>
    <property type="match status" value="1"/>
</dbReference>
<dbReference type="SUPFAM" id="SSF109604">
    <property type="entry name" value="HD-domain/PDEase-like"/>
    <property type="match status" value="1"/>
</dbReference>
<dbReference type="InterPro" id="IPR003607">
    <property type="entry name" value="HD/PDEase_dom"/>
</dbReference>
<dbReference type="InterPro" id="IPR006674">
    <property type="entry name" value="HD_domain"/>
</dbReference>
<sequence>MTDSIATHGWTAQPRDVSILLSGKKNIKLPEPVKVEDIPLPDSQLAKEVMEYAKKELREETFNHSMRVYYYGMAIKTQQFPSWRLSSETYLLTCVLHDIGTTEKNISATLMSFEFYGGLIALDLLHKQCHAPIEQAEAVSEAVIRHQDIGESGKITELGQLVQLATIFDNMGGHADLVHKETIENVVKHFPRKKWSSCFAATIRQENRLKPWAHTTALGEKEFPEGVEGNELMAPFDV</sequence>
<dbReference type="PANTHER" id="PTHR35569:SF1">
    <property type="entry name" value="CYANAMIDE HYDRATASE DDI2-RELATED"/>
    <property type="match status" value="1"/>
</dbReference>
<evidence type="ECO:0000259" key="1">
    <source>
        <dbReference type="PROSITE" id="PS51831"/>
    </source>
</evidence>
<dbReference type="NCBIfam" id="TIGR03401">
    <property type="entry name" value="cyanamide_fam"/>
    <property type="match status" value="1"/>
</dbReference>
<dbReference type="PROSITE" id="PS51831">
    <property type="entry name" value="HD"/>
    <property type="match status" value="1"/>
</dbReference>
<evidence type="ECO:0000313" key="3">
    <source>
        <dbReference type="Proteomes" id="UP001276659"/>
    </source>
</evidence>
<evidence type="ECO:0000313" key="2">
    <source>
        <dbReference type="EMBL" id="KAK3168942.1"/>
    </source>
</evidence>
<dbReference type="Proteomes" id="UP001276659">
    <property type="component" value="Unassembled WGS sequence"/>
</dbReference>
<dbReference type="Gene3D" id="1.10.3210.10">
    <property type="entry name" value="Hypothetical protein af1432"/>
    <property type="match status" value="1"/>
</dbReference>
<dbReference type="PANTHER" id="PTHR35569">
    <property type="entry name" value="CYANAMIDE HYDRATASE DDI2-RELATED"/>
    <property type="match status" value="1"/>
</dbReference>
<dbReference type="EMBL" id="JASNWA010000010">
    <property type="protein sequence ID" value="KAK3168942.1"/>
    <property type="molecule type" value="Genomic_DNA"/>
</dbReference>
<dbReference type="InterPro" id="IPR017771">
    <property type="entry name" value="Cyanamide_hydratase_HD"/>
</dbReference>
<protein>
    <recommendedName>
        <fullName evidence="1">HD domain-containing protein</fullName>
    </recommendedName>
</protein>
<dbReference type="SMART" id="SM00471">
    <property type="entry name" value="HDc"/>
    <property type="match status" value="1"/>
</dbReference>
<dbReference type="AlphaFoldDB" id="A0AAE0DFJ5"/>
<keyword evidence="3" id="KW-1185">Reference proteome</keyword>
<reference evidence="2" key="1">
    <citation type="submission" date="2022-11" db="EMBL/GenBank/DDBJ databases">
        <title>Chromosomal genome sequence assembly and mating type (MAT) locus characterization of the leprose asexual lichenized fungus Lepraria neglecta (Nyl.) Erichsen.</title>
        <authorList>
            <person name="Allen J.L."/>
            <person name="Pfeffer B."/>
        </authorList>
    </citation>
    <scope>NUCLEOTIDE SEQUENCE</scope>
    <source>
        <strain evidence="2">Allen 5258</strain>
    </source>
</reference>
<accession>A0AAE0DFJ5</accession>
<comment type="caution">
    <text evidence="2">The sequence shown here is derived from an EMBL/GenBank/DDBJ whole genome shotgun (WGS) entry which is preliminary data.</text>
</comment>
<feature type="domain" description="HD" evidence="1">
    <location>
        <begin position="61"/>
        <end position="171"/>
    </location>
</feature>
<organism evidence="2 3">
    <name type="scientific">Lepraria neglecta</name>
    <dbReference type="NCBI Taxonomy" id="209136"/>
    <lineage>
        <taxon>Eukaryota</taxon>
        <taxon>Fungi</taxon>
        <taxon>Dikarya</taxon>
        <taxon>Ascomycota</taxon>
        <taxon>Pezizomycotina</taxon>
        <taxon>Lecanoromycetes</taxon>
        <taxon>OSLEUM clade</taxon>
        <taxon>Lecanoromycetidae</taxon>
        <taxon>Lecanorales</taxon>
        <taxon>Lecanorineae</taxon>
        <taxon>Stereocaulaceae</taxon>
        <taxon>Lepraria</taxon>
    </lineage>
</organism>
<gene>
    <name evidence="2" type="ORF">OEA41_005390</name>
</gene>
<name>A0AAE0DFJ5_9LECA</name>
<dbReference type="CDD" id="cd00077">
    <property type="entry name" value="HDc"/>
    <property type="match status" value="1"/>
</dbReference>